<dbReference type="InterPro" id="IPR012338">
    <property type="entry name" value="Beta-lactam/transpept-like"/>
</dbReference>
<sequence length="385" mass="40692">MASMAFRRIMPLIAVIGLAGGAVACDASPASPSRGPLSDTARAAVRQVLDAAVEAGIPGVQIVVTQQGREWSTSAGVGDLATAAPFPADAHVRIGSNTKAFVAAVVLQLVAEGSVELDAPIARYLPGVVEGEGIEGDRITVRNLMQHTSGLPEYLELPELQGDSDDLLTRYFDTADLVRRAMAMPARFRPGDRAEYTNTNYLVVGLLVERVTGHTIADEVARRITDPLGLRETYFPAAGDTGIRSPHPQGYEQVGGRPLDLTHFDPSWAGSAGALISTGSETNRFFTALLTGSLVAPNQLADMRADPRPLTNRPGYAYGLGLSRLPVPCELEVWGHGGSVPGFRTFNGVTPTGRAVTVIANLRPEDPAITATAQRVFDTAICVAD</sequence>
<dbReference type="Pfam" id="PF00144">
    <property type="entry name" value="Beta-lactamase"/>
    <property type="match status" value="1"/>
</dbReference>
<keyword evidence="3" id="KW-0378">Hydrolase</keyword>
<keyword evidence="3" id="KW-0645">Protease</keyword>
<keyword evidence="4" id="KW-1185">Reference proteome</keyword>
<proteinExistence type="predicted"/>
<dbReference type="PROSITE" id="PS51257">
    <property type="entry name" value="PROKAR_LIPOPROTEIN"/>
    <property type="match status" value="1"/>
</dbReference>
<dbReference type="InterPro" id="IPR001466">
    <property type="entry name" value="Beta-lactam-related"/>
</dbReference>
<dbReference type="SUPFAM" id="SSF56601">
    <property type="entry name" value="beta-lactamase/transpeptidase-like"/>
    <property type="match status" value="1"/>
</dbReference>
<feature type="chain" id="PRO_5016984394" evidence="1">
    <location>
        <begin position="25"/>
        <end position="385"/>
    </location>
</feature>
<dbReference type="PANTHER" id="PTHR46825">
    <property type="entry name" value="D-ALANYL-D-ALANINE-CARBOXYPEPTIDASE/ENDOPEPTIDASE AMPH"/>
    <property type="match status" value="1"/>
</dbReference>
<feature type="domain" description="Beta-lactamase-related" evidence="2">
    <location>
        <begin position="46"/>
        <end position="370"/>
    </location>
</feature>
<dbReference type="InterPro" id="IPR050491">
    <property type="entry name" value="AmpC-like"/>
</dbReference>
<keyword evidence="1" id="KW-0732">Signal</keyword>
<dbReference type="OrthoDB" id="3174977at2"/>
<evidence type="ECO:0000259" key="2">
    <source>
        <dbReference type="Pfam" id="PF00144"/>
    </source>
</evidence>
<dbReference type="RefSeq" id="WP_067508600.1">
    <property type="nucleotide sequence ID" value="NZ_QNRE01000013.1"/>
</dbReference>
<reference evidence="3 4" key="1">
    <citation type="submission" date="2018-06" db="EMBL/GenBank/DDBJ databases">
        <title>Genomic Encyclopedia of Type Strains, Phase IV (KMG-IV): sequencing the most valuable type-strain genomes for metagenomic binning, comparative biology and taxonomic classification.</title>
        <authorList>
            <person name="Goeker M."/>
        </authorList>
    </citation>
    <scope>NUCLEOTIDE SEQUENCE [LARGE SCALE GENOMIC DNA]</scope>
    <source>
        <strain evidence="3 4">DSM 44599</strain>
    </source>
</reference>
<dbReference type="EMBL" id="QNRE01000013">
    <property type="protein sequence ID" value="RBO86546.1"/>
    <property type="molecule type" value="Genomic_DNA"/>
</dbReference>
<gene>
    <name evidence="3" type="ORF">DFR74_11389</name>
</gene>
<name>A0A366D963_9NOCA</name>
<feature type="signal peptide" evidence="1">
    <location>
        <begin position="1"/>
        <end position="24"/>
    </location>
</feature>
<comment type="caution">
    <text evidence="3">The sequence shown here is derived from an EMBL/GenBank/DDBJ whole genome shotgun (WGS) entry which is preliminary data.</text>
</comment>
<protein>
    <submittedName>
        <fullName evidence="3">D-alanyl-D-alanine carboxypeptidase</fullName>
    </submittedName>
</protein>
<dbReference type="Proteomes" id="UP000252586">
    <property type="component" value="Unassembled WGS sequence"/>
</dbReference>
<dbReference type="AlphaFoldDB" id="A0A366D963"/>
<evidence type="ECO:0000313" key="3">
    <source>
        <dbReference type="EMBL" id="RBO86546.1"/>
    </source>
</evidence>
<evidence type="ECO:0000313" key="4">
    <source>
        <dbReference type="Proteomes" id="UP000252586"/>
    </source>
</evidence>
<organism evidence="3 4">
    <name type="scientific">Nocardia puris</name>
    <dbReference type="NCBI Taxonomy" id="208602"/>
    <lineage>
        <taxon>Bacteria</taxon>
        <taxon>Bacillati</taxon>
        <taxon>Actinomycetota</taxon>
        <taxon>Actinomycetes</taxon>
        <taxon>Mycobacteriales</taxon>
        <taxon>Nocardiaceae</taxon>
        <taxon>Nocardia</taxon>
    </lineage>
</organism>
<dbReference type="PANTHER" id="PTHR46825:SF7">
    <property type="entry name" value="D-ALANYL-D-ALANINE CARBOXYPEPTIDASE"/>
    <property type="match status" value="1"/>
</dbReference>
<evidence type="ECO:0000256" key="1">
    <source>
        <dbReference type="SAM" id="SignalP"/>
    </source>
</evidence>
<keyword evidence="3" id="KW-0121">Carboxypeptidase</keyword>
<dbReference type="GO" id="GO:0004180">
    <property type="term" value="F:carboxypeptidase activity"/>
    <property type="evidence" value="ECO:0007669"/>
    <property type="project" value="UniProtKB-KW"/>
</dbReference>
<dbReference type="Gene3D" id="3.40.710.10">
    <property type="entry name" value="DD-peptidase/beta-lactamase superfamily"/>
    <property type="match status" value="1"/>
</dbReference>
<dbReference type="STRING" id="1210090.GCA_001613185_02771"/>
<accession>A0A366D963</accession>